<dbReference type="Proteomes" id="UP001457282">
    <property type="component" value="Unassembled WGS sequence"/>
</dbReference>
<comment type="catalytic activity">
    <reaction evidence="6">
        <text>L-cysteinyl-[protein] + hexadecanoyl-CoA = S-hexadecanoyl-L-cysteinyl-[protein] + CoA</text>
        <dbReference type="Rhea" id="RHEA:36683"/>
        <dbReference type="Rhea" id="RHEA-COMP:10131"/>
        <dbReference type="Rhea" id="RHEA-COMP:11032"/>
        <dbReference type="ChEBI" id="CHEBI:29950"/>
        <dbReference type="ChEBI" id="CHEBI:57287"/>
        <dbReference type="ChEBI" id="CHEBI:57379"/>
        <dbReference type="ChEBI" id="CHEBI:74151"/>
        <dbReference type="EC" id="2.3.1.225"/>
    </reaction>
</comment>
<gene>
    <name evidence="8" type="ORF">M0R45_031239</name>
</gene>
<dbReference type="GO" id="GO:0012505">
    <property type="term" value="C:endomembrane system"/>
    <property type="evidence" value="ECO:0007669"/>
    <property type="project" value="UniProtKB-SubCell"/>
</dbReference>
<dbReference type="PROSITE" id="PS50216">
    <property type="entry name" value="DHHC"/>
    <property type="match status" value="1"/>
</dbReference>
<keyword evidence="3 6" id="KW-0812">Transmembrane</keyword>
<evidence type="ECO:0000256" key="3">
    <source>
        <dbReference type="ARBA" id="ARBA00022692"/>
    </source>
</evidence>
<comment type="subcellular location">
    <subcellularLocation>
        <location evidence="1">Endomembrane system</location>
        <topology evidence="1">Multi-pass membrane protein</topology>
    </subcellularLocation>
</comment>
<dbReference type="EMBL" id="JBEDUW010000006">
    <property type="protein sequence ID" value="KAK9922792.1"/>
    <property type="molecule type" value="Genomic_DNA"/>
</dbReference>
<evidence type="ECO:0000256" key="2">
    <source>
        <dbReference type="ARBA" id="ARBA00008574"/>
    </source>
</evidence>
<comment type="similarity">
    <text evidence="2 6">Belongs to the DHHC palmitoyltransferase family.</text>
</comment>
<feature type="transmembrane region" description="Helical" evidence="6">
    <location>
        <begin position="101"/>
        <end position="118"/>
    </location>
</feature>
<dbReference type="InterPro" id="IPR001594">
    <property type="entry name" value="Palmitoyltrfase_DHHC"/>
</dbReference>
<feature type="transmembrane region" description="Helical" evidence="6">
    <location>
        <begin position="43"/>
        <end position="67"/>
    </location>
</feature>
<sequence>MGETREQSNPLSGSKLIGRCIVSCIFVFLTHLALSLIPRFFSAFSFLTQLALSALLLLVILGFGGWCRRTLLRAKASAFSFSSTFSSFGDFTSLCAATKRCRFQLGVVFLFIGFYSIMTSDPSIVTNRSASSTQPMEISISHGSGLGMRVRYFKSCKAYGKGLDHHCPAFGNCIGQKNHPLFLILLFGFISTETSYLVCSSLSVSTILFTILQLVVFVIWHIYCVCVNSRTDEWINWMKYEEFQLVVQPCQDNGSQEFLALTT</sequence>
<evidence type="ECO:0000256" key="1">
    <source>
        <dbReference type="ARBA" id="ARBA00004127"/>
    </source>
</evidence>
<evidence type="ECO:0000256" key="4">
    <source>
        <dbReference type="ARBA" id="ARBA00022989"/>
    </source>
</evidence>
<evidence type="ECO:0000256" key="6">
    <source>
        <dbReference type="RuleBase" id="RU079119"/>
    </source>
</evidence>
<evidence type="ECO:0000259" key="7">
    <source>
        <dbReference type="Pfam" id="PF01529"/>
    </source>
</evidence>
<protein>
    <recommendedName>
        <fullName evidence="6">S-acyltransferase</fullName>
        <ecNumber evidence="6">2.3.1.225</ecNumber>
    </recommendedName>
    <alternativeName>
        <fullName evidence="6">Palmitoyltransferase</fullName>
    </alternativeName>
</protein>
<feature type="transmembrane region" description="Helical" evidence="6">
    <location>
        <begin position="16"/>
        <end position="37"/>
    </location>
</feature>
<keyword evidence="9" id="KW-1185">Reference proteome</keyword>
<keyword evidence="4 6" id="KW-1133">Transmembrane helix</keyword>
<comment type="caution">
    <text evidence="8">The sequence shown here is derived from an EMBL/GenBank/DDBJ whole genome shotgun (WGS) entry which is preliminary data.</text>
</comment>
<dbReference type="AlphaFoldDB" id="A0AAW1WDH0"/>
<evidence type="ECO:0000256" key="5">
    <source>
        <dbReference type="ARBA" id="ARBA00023136"/>
    </source>
</evidence>
<proteinExistence type="inferred from homology"/>
<feature type="transmembrane region" description="Helical" evidence="6">
    <location>
        <begin position="206"/>
        <end position="223"/>
    </location>
</feature>
<dbReference type="GO" id="GO:0019706">
    <property type="term" value="F:protein-cysteine S-palmitoyltransferase activity"/>
    <property type="evidence" value="ECO:0007669"/>
    <property type="project" value="UniProtKB-EC"/>
</dbReference>
<feature type="domain" description="Palmitoyltransferase DHHC" evidence="7">
    <location>
        <begin position="149"/>
        <end position="203"/>
    </location>
</feature>
<comment type="domain">
    <text evidence="6">The DHHC domain is required for palmitoyltransferase activity.</text>
</comment>
<reference evidence="8 9" key="1">
    <citation type="journal article" date="2023" name="G3 (Bethesda)">
        <title>A chromosome-length genome assembly and annotation of blackberry (Rubus argutus, cv. 'Hillquist').</title>
        <authorList>
            <person name="Bruna T."/>
            <person name="Aryal R."/>
            <person name="Dudchenko O."/>
            <person name="Sargent D.J."/>
            <person name="Mead D."/>
            <person name="Buti M."/>
            <person name="Cavallini A."/>
            <person name="Hytonen T."/>
            <person name="Andres J."/>
            <person name="Pham M."/>
            <person name="Weisz D."/>
            <person name="Mascagni F."/>
            <person name="Usai G."/>
            <person name="Natali L."/>
            <person name="Bassil N."/>
            <person name="Fernandez G.E."/>
            <person name="Lomsadze A."/>
            <person name="Armour M."/>
            <person name="Olukolu B."/>
            <person name="Poorten T."/>
            <person name="Britton C."/>
            <person name="Davik J."/>
            <person name="Ashrafi H."/>
            <person name="Aiden E.L."/>
            <person name="Borodovsky M."/>
            <person name="Worthington M."/>
        </authorList>
    </citation>
    <scope>NUCLEOTIDE SEQUENCE [LARGE SCALE GENOMIC DNA]</scope>
    <source>
        <strain evidence="8">PI 553951</strain>
    </source>
</reference>
<organism evidence="8 9">
    <name type="scientific">Rubus argutus</name>
    <name type="common">Southern blackberry</name>
    <dbReference type="NCBI Taxonomy" id="59490"/>
    <lineage>
        <taxon>Eukaryota</taxon>
        <taxon>Viridiplantae</taxon>
        <taxon>Streptophyta</taxon>
        <taxon>Embryophyta</taxon>
        <taxon>Tracheophyta</taxon>
        <taxon>Spermatophyta</taxon>
        <taxon>Magnoliopsida</taxon>
        <taxon>eudicotyledons</taxon>
        <taxon>Gunneridae</taxon>
        <taxon>Pentapetalae</taxon>
        <taxon>rosids</taxon>
        <taxon>fabids</taxon>
        <taxon>Rosales</taxon>
        <taxon>Rosaceae</taxon>
        <taxon>Rosoideae</taxon>
        <taxon>Rosoideae incertae sedis</taxon>
        <taxon>Rubus</taxon>
    </lineage>
</organism>
<keyword evidence="6" id="KW-0808">Transferase</keyword>
<accession>A0AAW1WDH0</accession>
<evidence type="ECO:0000313" key="8">
    <source>
        <dbReference type="EMBL" id="KAK9922792.1"/>
    </source>
</evidence>
<name>A0AAW1WDH0_RUBAR</name>
<dbReference type="EC" id="2.3.1.225" evidence="6"/>
<keyword evidence="5 6" id="KW-0472">Membrane</keyword>
<dbReference type="Pfam" id="PF01529">
    <property type="entry name" value="DHHC"/>
    <property type="match status" value="1"/>
</dbReference>
<evidence type="ECO:0000313" key="9">
    <source>
        <dbReference type="Proteomes" id="UP001457282"/>
    </source>
</evidence>
<keyword evidence="6" id="KW-0012">Acyltransferase</keyword>